<organism evidence="1 2">
    <name type="scientific">Oikopleura dioica</name>
    <name type="common">Tunicate</name>
    <dbReference type="NCBI Taxonomy" id="34765"/>
    <lineage>
        <taxon>Eukaryota</taxon>
        <taxon>Metazoa</taxon>
        <taxon>Chordata</taxon>
        <taxon>Tunicata</taxon>
        <taxon>Appendicularia</taxon>
        <taxon>Copelata</taxon>
        <taxon>Oikopleuridae</taxon>
        <taxon>Oikopleura</taxon>
    </lineage>
</organism>
<reference evidence="1 2" key="1">
    <citation type="submission" date="2021-04" db="EMBL/GenBank/DDBJ databases">
        <authorList>
            <person name="Bliznina A."/>
        </authorList>
    </citation>
    <scope>NUCLEOTIDE SEQUENCE [LARGE SCALE GENOMIC DNA]</scope>
</reference>
<name>A0ABN7SFF6_OIKDI</name>
<evidence type="ECO:0000313" key="2">
    <source>
        <dbReference type="Proteomes" id="UP001158576"/>
    </source>
</evidence>
<proteinExistence type="predicted"/>
<accession>A0ABN7SFF6</accession>
<keyword evidence="2" id="KW-1185">Reference proteome</keyword>
<evidence type="ECO:0000313" key="1">
    <source>
        <dbReference type="EMBL" id="CAG5097280.1"/>
    </source>
</evidence>
<dbReference type="EMBL" id="OU015569">
    <property type="protein sequence ID" value="CAG5097280.1"/>
    <property type="molecule type" value="Genomic_DNA"/>
</dbReference>
<dbReference type="Proteomes" id="UP001158576">
    <property type="component" value="Chromosome XSR"/>
</dbReference>
<sequence length="79" mass="8973">MMFQASLSARIMNRNATAAHFRFKSILLAGFGILLGILVIVFASSWAHRKYLHYAKLYDQFRGEVTKAQMGFISIFEAV</sequence>
<protein>
    <submittedName>
        <fullName evidence="1">Oidioi.mRNA.OKI2018_I69.XSR.g15007.t1.cds</fullName>
    </submittedName>
</protein>
<gene>
    <name evidence="1" type="ORF">OKIOD_LOCUS6565</name>
</gene>